<dbReference type="Proteomes" id="UP000182719">
    <property type="component" value="Unassembled WGS sequence"/>
</dbReference>
<feature type="region of interest" description="Disordered" evidence="1">
    <location>
        <begin position="52"/>
        <end position="81"/>
    </location>
</feature>
<gene>
    <name evidence="2" type="ORF">SAMN05444354_101167</name>
</gene>
<organism evidence="2 3">
    <name type="scientific">Stigmatella aurantiaca</name>
    <dbReference type="NCBI Taxonomy" id="41"/>
    <lineage>
        <taxon>Bacteria</taxon>
        <taxon>Pseudomonadati</taxon>
        <taxon>Myxococcota</taxon>
        <taxon>Myxococcia</taxon>
        <taxon>Myxococcales</taxon>
        <taxon>Cystobacterineae</taxon>
        <taxon>Archangiaceae</taxon>
        <taxon>Stigmatella</taxon>
    </lineage>
</organism>
<protein>
    <submittedName>
        <fullName evidence="2">Uncharacterized protein</fullName>
    </submittedName>
</protein>
<reference evidence="3" key="1">
    <citation type="submission" date="2016-10" db="EMBL/GenBank/DDBJ databases">
        <authorList>
            <person name="Varghese N."/>
            <person name="Submissions S."/>
        </authorList>
    </citation>
    <scope>NUCLEOTIDE SEQUENCE [LARGE SCALE GENOMIC DNA]</scope>
    <source>
        <strain evidence="3">DSM 17044</strain>
    </source>
</reference>
<evidence type="ECO:0000256" key="1">
    <source>
        <dbReference type="SAM" id="MobiDB-lite"/>
    </source>
</evidence>
<name>A0A1H7FNR4_STIAU</name>
<proteinExistence type="predicted"/>
<feature type="region of interest" description="Disordered" evidence="1">
    <location>
        <begin position="1"/>
        <end position="27"/>
    </location>
</feature>
<evidence type="ECO:0000313" key="2">
    <source>
        <dbReference type="EMBL" id="SEK27618.1"/>
    </source>
</evidence>
<keyword evidence="3" id="KW-1185">Reference proteome</keyword>
<sequence length="200" mass="21108">MITPTDSISQAPQANSSPAQTSNSVALGRNGLPLRLLPTGAARLQAVMETVQAHAPESASEGAAQAPQSDAQELPTVPNRPPYTTEIRVVVVIDAYDGVPQHETRNGLHEYAEARIVNVLAVAHPENFDANDPRIHLAMNVASAEDSAGLPREIPLQPGQQLEVQGEYIPADHAHGGGPAVLHFTHSPAGYVTINGQTYA</sequence>
<accession>A0A1H7FNR4</accession>
<feature type="compositionally biased region" description="Polar residues" evidence="1">
    <location>
        <begin position="1"/>
        <end position="25"/>
    </location>
</feature>
<evidence type="ECO:0000313" key="3">
    <source>
        <dbReference type="Proteomes" id="UP000182719"/>
    </source>
</evidence>
<dbReference type="EMBL" id="FOAP01000001">
    <property type="protein sequence ID" value="SEK27618.1"/>
    <property type="molecule type" value="Genomic_DNA"/>
</dbReference>
<dbReference type="AlphaFoldDB" id="A0A1H7FNR4"/>